<feature type="domain" description="FAD/NAD(P)-binding" evidence="3">
    <location>
        <begin position="8"/>
        <end position="294"/>
    </location>
</feature>
<evidence type="ECO:0000313" key="4">
    <source>
        <dbReference type="EMBL" id="PLC50503.1"/>
    </source>
</evidence>
<dbReference type="PANTHER" id="PTHR48105">
    <property type="entry name" value="THIOREDOXIN REDUCTASE 1-RELATED-RELATED"/>
    <property type="match status" value="1"/>
</dbReference>
<dbReference type="OrthoDB" id="9795712at2"/>
<dbReference type="InterPro" id="IPR036291">
    <property type="entry name" value="NAD(P)-bd_dom_sf"/>
</dbReference>
<keyword evidence="2" id="KW-0560">Oxidoreductase</keyword>
<dbReference type="GO" id="GO:0016491">
    <property type="term" value="F:oxidoreductase activity"/>
    <property type="evidence" value="ECO:0007669"/>
    <property type="project" value="UniProtKB-KW"/>
</dbReference>
<keyword evidence="1" id="KW-0285">Flavoprotein</keyword>
<gene>
    <name evidence="4" type="ORF">CR159_08660</name>
</gene>
<evidence type="ECO:0000313" key="5">
    <source>
        <dbReference type="Proteomes" id="UP000234190"/>
    </source>
</evidence>
<dbReference type="Gene3D" id="3.50.50.60">
    <property type="entry name" value="FAD/NAD(P)-binding domain"/>
    <property type="match status" value="2"/>
</dbReference>
<dbReference type="AlphaFoldDB" id="A0A2N4U676"/>
<accession>A0A2N4U676</accession>
<organism evidence="4 5">
    <name type="scientific">Pollutimonas subterranea</name>
    <dbReference type="NCBI Taxonomy" id="2045210"/>
    <lineage>
        <taxon>Bacteria</taxon>
        <taxon>Pseudomonadati</taxon>
        <taxon>Pseudomonadota</taxon>
        <taxon>Betaproteobacteria</taxon>
        <taxon>Burkholderiales</taxon>
        <taxon>Alcaligenaceae</taxon>
        <taxon>Pollutimonas</taxon>
    </lineage>
</organism>
<evidence type="ECO:0000256" key="2">
    <source>
        <dbReference type="ARBA" id="ARBA00023002"/>
    </source>
</evidence>
<evidence type="ECO:0000259" key="3">
    <source>
        <dbReference type="Pfam" id="PF07992"/>
    </source>
</evidence>
<protein>
    <submittedName>
        <fullName evidence="4">Oxidoreductase</fullName>
    </submittedName>
</protein>
<dbReference type="InterPro" id="IPR036188">
    <property type="entry name" value="FAD/NAD-bd_sf"/>
</dbReference>
<keyword evidence="5" id="KW-1185">Reference proteome</keyword>
<name>A0A2N4U676_9BURK</name>
<dbReference type="Pfam" id="PF07992">
    <property type="entry name" value="Pyr_redox_2"/>
    <property type="match status" value="1"/>
</dbReference>
<dbReference type="EMBL" id="PDNW01000005">
    <property type="protein sequence ID" value="PLC50503.1"/>
    <property type="molecule type" value="Genomic_DNA"/>
</dbReference>
<sequence length="309" mass="32624">MSPNSTIYDALIVGAGPAGVSCAVWLKRLGFVPAVVESKEKVGGLCRENPFLDEWNVALPGMMGHQVADNLALSLQRAGVPLWLSCAARYVEPAGHGFSVTCEGIDAPLRARHVVLATGVRARGLSAGATTAGYKPGSASALSSLGILVGPGAHVVAQDFRGKRVAILGGGDNAFENALYASDHGAAKVHVYARTIRAQRQFLRKIQPADIRLGSYRVDTVTRTVNDEPYDLIMVFYGWEPCVGFVETLGLHRSAQGFIATDMQTAQASFPGIYAIGEVAQRQHPCVVTALADGVTAAKAIQARIEAGQ</sequence>
<dbReference type="PRINTS" id="PR00469">
    <property type="entry name" value="PNDRDTASEII"/>
</dbReference>
<reference evidence="4 5" key="1">
    <citation type="submission" date="2017-10" db="EMBL/GenBank/DDBJ databases">
        <title>Two draft genome sequences of Pusillimonas sp. strains isolated from a nitrate- and radionuclide-contaminated groundwater in Russia.</title>
        <authorList>
            <person name="Grouzdev D.S."/>
            <person name="Tourova T.P."/>
            <person name="Goeva M.A."/>
            <person name="Babich T.L."/>
            <person name="Sokolova D.S."/>
            <person name="Abdullin R."/>
            <person name="Poltaraus A.B."/>
            <person name="Toshchakov S.V."/>
            <person name="Nazina T.N."/>
        </authorList>
    </citation>
    <scope>NUCLEOTIDE SEQUENCE [LARGE SCALE GENOMIC DNA]</scope>
    <source>
        <strain evidence="4 5">JR1/69-3-13</strain>
    </source>
</reference>
<dbReference type="InterPro" id="IPR023753">
    <property type="entry name" value="FAD/NAD-binding_dom"/>
</dbReference>
<proteinExistence type="predicted"/>
<evidence type="ECO:0000256" key="1">
    <source>
        <dbReference type="ARBA" id="ARBA00022630"/>
    </source>
</evidence>
<comment type="caution">
    <text evidence="4">The sequence shown here is derived from an EMBL/GenBank/DDBJ whole genome shotgun (WGS) entry which is preliminary data.</text>
</comment>
<dbReference type="RefSeq" id="WP_102073599.1">
    <property type="nucleotide sequence ID" value="NZ_PDNW01000005.1"/>
</dbReference>
<dbReference type="PRINTS" id="PR00368">
    <property type="entry name" value="FADPNR"/>
</dbReference>
<dbReference type="InterPro" id="IPR050097">
    <property type="entry name" value="Ferredoxin-NADP_redctase_2"/>
</dbReference>
<dbReference type="Proteomes" id="UP000234190">
    <property type="component" value="Unassembled WGS sequence"/>
</dbReference>
<dbReference type="SUPFAM" id="SSF51735">
    <property type="entry name" value="NAD(P)-binding Rossmann-fold domains"/>
    <property type="match status" value="1"/>
</dbReference>
<dbReference type="SUPFAM" id="SSF51905">
    <property type="entry name" value="FAD/NAD(P)-binding domain"/>
    <property type="match status" value="1"/>
</dbReference>